<dbReference type="PANTHER" id="PTHR42709">
    <property type="entry name" value="ALKALINE PHOSPHATASE LIKE PROTEIN"/>
    <property type="match status" value="1"/>
</dbReference>
<evidence type="ECO:0000313" key="3">
    <source>
        <dbReference type="EMBL" id="RLQ20234.1"/>
    </source>
</evidence>
<feature type="transmembrane region" description="Helical" evidence="1">
    <location>
        <begin position="87"/>
        <end position="109"/>
    </location>
</feature>
<feature type="transmembrane region" description="Helical" evidence="1">
    <location>
        <begin position="115"/>
        <end position="137"/>
    </location>
</feature>
<dbReference type="InterPro" id="IPR051311">
    <property type="entry name" value="DedA_domain"/>
</dbReference>
<evidence type="ECO:0000256" key="1">
    <source>
        <dbReference type="SAM" id="Phobius"/>
    </source>
</evidence>
<feature type="transmembrane region" description="Helical" evidence="1">
    <location>
        <begin position="38"/>
        <end position="58"/>
    </location>
</feature>
<comment type="caution">
    <text evidence="3">The sequence shown here is derived from an EMBL/GenBank/DDBJ whole genome shotgun (WGS) entry which is preliminary data.</text>
</comment>
<keyword evidence="1" id="KW-0472">Membrane</keyword>
<keyword evidence="4" id="KW-1185">Reference proteome</keyword>
<dbReference type="OrthoDB" id="9814483at2"/>
<protein>
    <submittedName>
        <fullName evidence="3">DedA family protein</fullName>
    </submittedName>
</protein>
<dbReference type="InterPro" id="IPR032816">
    <property type="entry name" value="VTT_dom"/>
</dbReference>
<organism evidence="3 4">
    <name type="scientific">Seongchinamella sediminis</name>
    <dbReference type="NCBI Taxonomy" id="2283635"/>
    <lineage>
        <taxon>Bacteria</taxon>
        <taxon>Pseudomonadati</taxon>
        <taxon>Pseudomonadota</taxon>
        <taxon>Gammaproteobacteria</taxon>
        <taxon>Cellvibrionales</taxon>
        <taxon>Halieaceae</taxon>
        <taxon>Seongchinamella</taxon>
    </lineage>
</organism>
<accession>A0A3L7DS39</accession>
<evidence type="ECO:0000313" key="4">
    <source>
        <dbReference type="Proteomes" id="UP000265509"/>
    </source>
</evidence>
<feature type="domain" description="VTT" evidence="2">
    <location>
        <begin position="23"/>
        <end position="137"/>
    </location>
</feature>
<dbReference type="PANTHER" id="PTHR42709:SF4">
    <property type="entry name" value="INNER MEMBRANE PROTEIN YQAA"/>
    <property type="match status" value="1"/>
</dbReference>
<name>A0A3L7DS39_9GAMM</name>
<dbReference type="GO" id="GO:0005886">
    <property type="term" value="C:plasma membrane"/>
    <property type="evidence" value="ECO:0007669"/>
    <property type="project" value="UniProtKB-ARBA"/>
</dbReference>
<reference evidence="3 4" key="1">
    <citation type="submission" date="2018-07" db="EMBL/GenBank/DDBJ databases">
        <title>Halioglobus sp. genome submission.</title>
        <authorList>
            <person name="Ye M.-Q."/>
            <person name="Du Z.-J."/>
        </authorList>
    </citation>
    <scope>NUCLEOTIDE SEQUENCE [LARGE SCALE GENOMIC DNA]</scope>
    <source>
        <strain evidence="3 4">U0301</strain>
    </source>
</reference>
<proteinExistence type="predicted"/>
<dbReference type="AlphaFoldDB" id="A0A3L7DS39"/>
<dbReference type="Proteomes" id="UP000265509">
    <property type="component" value="Unassembled WGS sequence"/>
</dbReference>
<keyword evidence="1" id="KW-0812">Transmembrane</keyword>
<evidence type="ECO:0000259" key="2">
    <source>
        <dbReference type="Pfam" id="PF09335"/>
    </source>
</evidence>
<gene>
    <name evidence="3" type="ORF">DWB85_18755</name>
</gene>
<dbReference type="EMBL" id="QRAN01000038">
    <property type="protein sequence ID" value="RLQ20234.1"/>
    <property type="molecule type" value="Genomic_DNA"/>
</dbReference>
<dbReference type="RefSeq" id="WP_117957569.1">
    <property type="nucleotide sequence ID" value="NZ_QRAN01000038.1"/>
</dbReference>
<keyword evidence="1" id="KW-1133">Transmembrane helix</keyword>
<sequence length="143" mass="16157">MDAYLGLFFSAFLAATLVPAYSEILFAALIKAGYDPLLLLFWASAGNSLGSAVNWLLGRYLLHFQDRRWFPFQATSLARAQQWFRKFGVWSLLLAWMPVGGDALTFVAGVMRVPFWLFFALTAIGKTVRYVIVMGLVQQLTFF</sequence>
<dbReference type="Pfam" id="PF09335">
    <property type="entry name" value="VTT_dom"/>
    <property type="match status" value="1"/>
</dbReference>